<gene>
    <name evidence="1" type="ORF">EV186_10485</name>
</gene>
<sequence length="56" mass="6113">MTTPEADSIGELIDDCAQLPTTFRDTFRPADLPVAATAWQVSEGNLDQVKGLDEYV</sequence>
<protein>
    <submittedName>
        <fullName evidence="1">Uncharacterized protein</fullName>
    </submittedName>
</protein>
<dbReference type="Proteomes" id="UP000295444">
    <property type="component" value="Unassembled WGS sequence"/>
</dbReference>
<proteinExistence type="predicted"/>
<evidence type="ECO:0000313" key="2">
    <source>
        <dbReference type="Proteomes" id="UP000295444"/>
    </source>
</evidence>
<name>A0A4R6SB59_LABRH</name>
<comment type="caution">
    <text evidence="1">The sequence shown here is derived from an EMBL/GenBank/DDBJ whole genome shotgun (WGS) entry which is preliminary data.</text>
</comment>
<accession>A0A4R6SB59</accession>
<dbReference type="AlphaFoldDB" id="A0A4R6SB59"/>
<keyword evidence="2" id="KW-1185">Reference proteome</keyword>
<reference evidence="1 2" key="1">
    <citation type="submission" date="2019-03" db="EMBL/GenBank/DDBJ databases">
        <title>Genomic Encyclopedia of Type Strains, Phase IV (KMG-IV): sequencing the most valuable type-strain genomes for metagenomic binning, comparative biology and taxonomic classification.</title>
        <authorList>
            <person name="Goeker M."/>
        </authorList>
    </citation>
    <scope>NUCLEOTIDE SEQUENCE [LARGE SCALE GENOMIC DNA]</scope>
    <source>
        <strain evidence="1 2">DSM 45361</strain>
    </source>
</reference>
<evidence type="ECO:0000313" key="1">
    <source>
        <dbReference type="EMBL" id="TDP96105.1"/>
    </source>
</evidence>
<organism evidence="1 2">
    <name type="scientific">Labedaea rhizosphaerae</name>
    <dbReference type="NCBI Taxonomy" id="598644"/>
    <lineage>
        <taxon>Bacteria</taxon>
        <taxon>Bacillati</taxon>
        <taxon>Actinomycetota</taxon>
        <taxon>Actinomycetes</taxon>
        <taxon>Pseudonocardiales</taxon>
        <taxon>Pseudonocardiaceae</taxon>
        <taxon>Labedaea</taxon>
    </lineage>
</organism>
<dbReference type="RefSeq" id="WP_166659291.1">
    <property type="nucleotide sequence ID" value="NZ_SNXZ01000004.1"/>
</dbReference>
<dbReference type="EMBL" id="SNXZ01000004">
    <property type="protein sequence ID" value="TDP96105.1"/>
    <property type="molecule type" value="Genomic_DNA"/>
</dbReference>